<proteinExistence type="predicted"/>
<dbReference type="InterPro" id="IPR008280">
    <property type="entry name" value="Tub_FtsZ_C"/>
</dbReference>
<dbReference type="RefSeq" id="WP_278711345.1">
    <property type="nucleotide sequence ID" value="NZ_DYUX01000022.1"/>
</dbReference>
<name>A0A921IXD6_9BIFI</name>
<dbReference type="Proteomes" id="UP000786560">
    <property type="component" value="Unassembled WGS sequence"/>
</dbReference>
<evidence type="ECO:0000256" key="2">
    <source>
        <dbReference type="ARBA" id="ARBA00023134"/>
    </source>
</evidence>
<evidence type="ECO:0000256" key="1">
    <source>
        <dbReference type="ARBA" id="ARBA00022741"/>
    </source>
</evidence>
<dbReference type="EMBL" id="DYUX01000022">
    <property type="protein sequence ID" value="HJG41889.1"/>
    <property type="molecule type" value="Genomic_DNA"/>
</dbReference>
<gene>
    <name evidence="3" type="ORF">K8U73_05845</name>
</gene>
<dbReference type="GO" id="GO:0005525">
    <property type="term" value="F:GTP binding"/>
    <property type="evidence" value="ECO:0007669"/>
    <property type="project" value="UniProtKB-KW"/>
</dbReference>
<protein>
    <submittedName>
        <fullName evidence="3">Uncharacterized protein</fullName>
    </submittedName>
</protein>
<dbReference type="SUPFAM" id="SSF55307">
    <property type="entry name" value="Tubulin C-terminal domain-like"/>
    <property type="match status" value="1"/>
</dbReference>
<reference evidence="3" key="2">
    <citation type="submission" date="2021-09" db="EMBL/GenBank/DDBJ databases">
        <authorList>
            <person name="Gilroy R."/>
        </authorList>
    </citation>
    <scope>NUCLEOTIDE SEQUENCE</scope>
    <source>
        <strain evidence="3">ChiBcolR7-4860</strain>
    </source>
</reference>
<evidence type="ECO:0000313" key="4">
    <source>
        <dbReference type="Proteomes" id="UP000786560"/>
    </source>
</evidence>
<keyword evidence="2" id="KW-0342">GTP-binding</keyword>
<evidence type="ECO:0000313" key="3">
    <source>
        <dbReference type="EMBL" id="HJG41889.1"/>
    </source>
</evidence>
<sequence>MAQFEYCLVMVPAVYGVYLGEYLMKGKTMSFTYDISRDDYRQGCPIVLHGEGGDLSIALAGGDNTIQQADLYVVPSNPDTSTEELLRVADVLVDFGSKNSYIGIDEKDVREVFPRGSFVKLVTFCPQSAGALLRNSVEEQMRGLDLSDCGGVIVHLCAPSSVLLSDTAGVTAIIREYVPEVLFIWGMTFDDRCEQIRPTALFSFPHE</sequence>
<accession>A0A921IXD6</accession>
<keyword evidence="1" id="KW-0547">Nucleotide-binding</keyword>
<dbReference type="AlphaFoldDB" id="A0A921IXD6"/>
<comment type="caution">
    <text evidence="3">The sequence shown here is derived from an EMBL/GenBank/DDBJ whole genome shotgun (WGS) entry which is preliminary data.</text>
</comment>
<reference evidence="3" key="1">
    <citation type="journal article" date="2021" name="PeerJ">
        <title>Extensive microbial diversity within the chicken gut microbiome revealed by metagenomics and culture.</title>
        <authorList>
            <person name="Gilroy R."/>
            <person name="Ravi A."/>
            <person name="Getino M."/>
            <person name="Pursley I."/>
            <person name="Horton D.L."/>
            <person name="Alikhan N.F."/>
            <person name="Baker D."/>
            <person name="Gharbi K."/>
            <person name="Hall N."/>
            <person name="Watson M."/>
            <person name="Adriaenssens E.M."/>
            <person name="Foster-Nyarko E."/>
            <person name="Jarju S."/>
            <person name="Secka A."/>
            <person name="Antonio M."/>
            <person name="Oren A."/>
            <person name="Chaudhuri R.R."/>
            <person name="La Ragione R."/>
            <person name="Hildebrand F."/>
            <person name="Pallen M.J."/>
        </authorList>
    </citation>
    <scope>NUCLEOTIDE SEQUENCE</scope>
    <source>
        <strain evidence="3">ChiBcolR7-4860</strain>
    </source>
</reference>
<organism evidence="3 4">
    <name type="scientific">Bifidobacterium pullorum subsp. gallinarum</name>
    <dbReference type="NCBI Taxonomy" id="78344"/>
    <lineage>
        <taxon>Bacteria</taxon>
        <taxon>Bacillati</taxon>
        <taxon>Actinomycetota</taxon>
        <taxon>Actinomycetes</taxon>
        <taxon>Bifidobacteriales</taxon>
        <taxon>Bifidobacteriaceae</taxon>
        <taxon>Bifidobacterium</taxon>
    </lineage>
</organism>